<dbReference type="Proteomes" id="UP001610446">
    <property type="component" value="Unassembled WGS sequence"/>
</dbReference>
<comment type="caution">
    <text evidence="2">The sequence shown here is derived from an EMBL/GenBank/DDBJ whole genome shotgun (WGS) entry which is preliminary data.</text>
</comment>
<accession>A0ABR4J543</accession>
<evidence type="ECO:0000313" key="3">
    <source>
        <dbReference type="Proteomes" id="UP001610446"/>
    </source>
</evidence>
<gene>
    <name evidence="2" type="ORF">BJY01DRAFT_252983</name>
</gene>
<name>A0ABR4J543_9EURO</name>
<protein>
    <recommendedName>
        <fullName evidence="4">F-box domain-containing protein</fullName>
    </recommendedName>
</protein>
<feature type="region of interest" description="Disordered" evidence="1">
    <location>
        <begin position="1"/>
        <end position="21"/>
    </location>
</feature>
<sequence length="416" mass="46233">MSHKADTKPLPNAKVTSNNSTGKSVSVKSIIDLPTEIIDQIVALAVNEGQGPTLRLTCKYLNEISTRHWARVAFGDWTTDFSAQSLNTLEQIANHKQLAPHVKRLYIGGNITDHDLGKHIAWEQDAQGHVKFQQPAVQRIKRILQKFENVRDIQINQRGAVFTGAGLPGAFWLGEALGILFRTLADLKREVDVLGLARRAYGTRPWQDLPGLTATVLEEVGARGLWSHLRVFSLRSSEPPWTMPAKVCEHAPRLRELELSFNGGPSGQLLMNRLFGVRIPFQLEVLNLRGVPAVHDDQLMAFLAPHARTLRDLNLTDMRSEENRSWVRILQRIAREFSALQAFKFASLAEGLPPDSRVVRFPGLAANPVVDAVRGLQFDLVHSCRLHGPGGDSVEWSGEGADLALQKLVDFAVLDF</sequence>
<reference evidence="2 3" key="1">
    <citation type="submission" date="2024-07" db="EMBL/GenBank/DDBJ databases">
        <title>Section-level genome sequencing and comparative genomics of Aspergillus sections Usti and Cavernicolus.</title>
        <authorList>
            <consortium name="Lawrence Berkeley National Laboratory"/>
            <person name="Nybo J.L."/>
            <person name="Vesth T.C."/>
            <person name="Theobald S."/>
            <person name="Frisvad J.C."/>
            <person name="Larsen T.O."/>
            <person name="Kjaerboelling I."/>
            <person name="Rothschild-Mancinelli K."/>
            <person name="Lyhne E.K."/>
            <person name="Kogle M.E."/>
            <person name="Barry K."/>
            <person name="Clum A."/>
            <person name="Na H."/>
            <person name="Ledsgaard L."/>
            <person name="Lin J."/>
            <person name="Lipzen A."/>
            <person name="Kuo A."/>
            <person name="Riley R."/>
            <person name="Mondo S."/>
            <person name="Labutti K."/>
            <person name="Haridas S."/>
            <person name="Pangalinan J."/>
            <person name="Salamov A.A."/>
            <person name="Simmons B.A."/>
            <person name="Magnuson J.K."/>
            <person name="Chen J."/>
            <person name="Drula E."/>
            <person name="Henrissat B."/>
            <person name="Wiebenga A."/>
            <person name="Lubbers R.J."/>
            <person name="Gomes A.C."/>
            <person name="Makela M.R."/>
            <person name="Stajich J."/>
            <person name="Grigoriev I.V."/>
            <person name="Mortensen U.H."/>
            <person name="De Vries R.P."/>
            <person name="Baker S.E."/>
            <person name="Andersen M.R."/>
        </authorList>
    </citation>
    <scope>NUCLEOTIDE SEQUENCE [LARGE SCALE GENOMIC DNA]</scope>
    <source>
        <strain evidence="2 3">CBS 123904</strain>
    </source>
</reference>
<dbReference type="EMBL" id="JBFXLU010000218">
    <property type="protein sequence ID" value="KAL2834659.1"/>
    <property type="molecule type" value="Genomic_DNA"/>
</dbReference>
<dbReference type="SUPFAM" id="SSF52047">
    <property type="entry name" value="RNI-like"/>
    <property type="match status" value="1"/>
</dbReference>
<organism evidence="2 3">
    <name type="scientific">Aspergillus pseudoustus</name>
    <dbReference type="NCBI Taxonomy" id="1810923"/>
    <lineage>
        <taxon>Eukaryota</taxon>
        <taxon>Fungi</taxon>
        <taxon>Dikarya</taxon>
        <taxon>Ascomycota</taxon>
        <taxon>Pezizomycotina</taxon>
        <taxon>Eurotiomycetes</taxon>
        <taxon>Eurotiomycetidae</taxon>
        <taxon>Eurotiales</taxon>
        <taxon>Aspergillaceae</taxon>
        <taxon>Aspergillus</taxon>
        <taxon>Aspergillus subgen. Nidulantes</taxon>
    </lineage>
</organism>
<evidence type="ECO:0008006" key="4">
    <source>
        <dbReference type="Google" id="ProtNLM"/>
    </source>
</evidence>
<evidence type="ECO:0000313" key="2">
    <source>
        <dbReference type="EMBL" id="KAL2834659.1"/>
    </source>
</evidence>
<proteinExistence type="predicted"/>
<keyword evidence="3" id="KW-1185">Reference proteome</keyword>
<evidence type="ECO:0000256" key="1">
    <source>
        <dbReference type="SAM" id="MobiDB-lite"/>
    </source>
</evidence>